<gene>
    <name evidence="1" type="ORF">SAMN05421740_101800</name>
</gene>
<dbReference type="OrthoDB" id="827255at2"/>
<evidence type="ECO:0000313" key="2">
    <source>
        <dbReference type="Proteomes" id="UP000198916"/>
    </source>
</evidence>
<reference evidence="2" key="1">
    <citation type="submission" date="2016-10" db="EMBL/GenBank/DDBJ databases">
        <authorList>
            <person name="Varghese N."/>
            <person name="Submissions S."/>
        </authorList>
    </citation>
    <scope>NUCLEOTIDE SEQUENCE [LARGE SCALE GENOMIC DNA]</scope>
    <source>
        <strain evidence="2">Jip14</strain>
    </source>
</reference>
<dbReference type="EMBL" id="FNZR01000001">
    <property type="protein sequence ID" value="SEK41419.1"/>
    <property type="molecule type" value="Genomic_DNA"/>
</dbReference>
<keyword evidence="2" id="KW-1185">Reference proteome</keyword>
<dbReference type="Proteomes" id="UP000198916">
    <property type="component" value="Unassembled WGS sequence"/>
</dbReference>
<sequence length="72" mass="8510">MAVITIHPKNKEEVTLFEYLAKRLNTPYEISQEKLVDVKKKPSDFFGSISEKEGKKLHAYVNKSREEWQRDI</sequence>
<organism evidence="1 2">
    <name type="scientific">Parapedobacter koreensis</name>
    <dbReference type="NCBI Taxonomy" id="332977"/>
    <lineage>
        <taxon>Bacteria</taxon>
        <taxon>Pseudomonadati</taxon>
        <taxon>Bacteroidota</taxon>
        <taxon>Sphingobacteriia</taxon>
        <taxon>Sphingobacteriales</taxon>
        <taxon>Sphingobacteriaceae</taxon>
        <taxon>Parapedobacter</taxon>
    </lineage>
</organism>
<dbReference type="RefSeq" id="WP_090602889.1">
    <property type="nucleotide sequence ID" value="NZ_FNZR01000001.1"/>
</dbReference>
<evidence type="ECO:0000313" key="1">
    <source>
        <dbReference type="EMBL" id="SEK41419.1"/>
    </source>
</evidence>
<accession>A0A1H7GTS8</accession>
<dbReference type="STRING" id="332977.SAMN05421740_101800"/>
<protein>
    <submittedName>
        <fullName evidence="1">Uncharacterized protein</fullName>
    </submittedName>
</protein>
<proteinExistence type="predicted"/>
<dbReference type="AlphaFoldDB" id="A0A1H7GTS8"/>
<name>A0A1H7GTS8_9SPHI</name>